<comment type="caution">
    <text evidence="2">The sequence shown here is derived from an EMBL/GenBank/DDBJ whole genome shotgun (WGS) entry which is preliminary data.</text>
</comment>
<dbReference type="Pfam" id="PF17820">
    <property type="entry name" value="PDZ_6"/>
    <property type="match status" value="1"/>
</dbReference>
<dbReference type="Gene3D" id="2.30.42.10">
    <property type="match status" value="1"/>
</dbReference>
<dbReference type="CDD" id="cd06782">
    <property type="entry name" value="cpPDZ_CPP-like"/>
    <property type="match status" value="1"/>
</dbReference>
<keyword evidence="3" id="KW-1185">Reference proteome</keyword>
<dbReference type="PANTHER" id="PTHR32060:SF30">
    <property type="entry name" value="CARBOXY-TERMINAL PROCESSING PROTEASE CTPA"/>
    <property type="match status" value="1"/>
</dbReference>
<proteinExistence type="predicted"/>
<reference evidence="2" key="2">
    <citation type="submission" date="2023-04" db="EMBL/GenBank/DDBJ databases">
        <authorList>
            <person name="Bu L."/>
            <person name="Lu L."/>
            <person name="Laidemitt M.R."/>
            <person name="Zhang S.M."/>
            <person name="Mutuku M."/>
            <person name="Mkoji G."/>
            <person name="Steinauer M."/>
            <person name="Loker E.S."/>
        </authorList>
    </citation>
    <scope>NUCLEOTIDE SEQUENCE</scope>
    <source>
        <strain evidence="2">KasaAsao</strain>
        <tissue evidence="2">Whole Snail</tissue>
    </source>
</reference>
<dbReference type="PROSITE" id="PS50106">
    <property type="entry name" value="PDZ"/>
    <property type="match status" value="1"/>
</dbReference>
<sequence>MSFRGKILVLGLSALIAVYAFIGGLLSPWTRAQQPINDAGAQIRIFESVLQHIQNDYVDEPNLEKVRLGALRGLANGLDPYSSYLTAEQVKEYNEAKTSGKVGIGAEFSQVSSYLYLVSVIKGSPAEKAGLKAGDVIEYIDTKATRDISLYDARQLLMGASGSESKSPRFAFG</sequence>
<dbReference type="InterPro" id="IPR036034">
    <property type="entry name" value="PDZ_sf"/>
</dbReference>
<dbReference type="InterPro" id="IPR041489">
    <property type="entry name" value="PDZ_6"/>
</dbReference>
<dbReference type="Gene3D" id="3.30.750.44">
    <property type="match status" value="1"/>
</dbReference>
<evidence type="ECO:0000313" key="2">
    <source>
        <dbReference type="EMBL" id="KAK0039372.1"/>
    </source>
</evidence>
<dbReference type="SMART" id="SM00228">
    <property type="entry name" value="PDZ"/>
    <property type="match status" value="1"/>
</dbReference>
<evidence type="ECO:0000313" key="3">
    <source>
        <dbReference type="Proteomes" id="UP001233172"/>
    </source>
</evidence>
<evidence type="ECO:0000259" key="1">
    <source>
        <dbReference type="PROSITE" id="PS50106"/>
    </source>
</evidence>
<dbReference type="GO" id="GO:0004175">
    <property type="term" value="F:endopeptidase activity"/>
    <property type="evidence" value="ECO:0007669"/>
    <property type="project" value="TreeGrafter"/>
</dbReference>
<dbReference type="AlphaFoldDB" id="A0AAD8AN60"/>
<name>A0AAD8AN60_BIOPF</name>
<organism evidence="2 3">
    <name type="scientific">Biomphalaria pfeifferi</name>
    <name type="common">Bloodfluke planorb</name>
    <name type="synonym">Freshwater snail</name>
    <dbReference type="NCBI Taxonomy" id="112525"/>
    <lineage>
        <taxon>Eukaryota</taxon>
        <taxon>Metazoa</taxon>
        <taxon>Spiralia</taxon>
        <taxon>Lophotrochozoa</taxon>
        <taxon>Mollusca</taxon>
        <taxon>Gastropoda</taxon>
        <taxon>Heterobranchia</taxon>
        <taxon>Euthyneura</taxon>
        <taxon>Panpulmonata</taxon>
        <taxon>Hygrophila</taxon>
        <taxon>Lymnaeoidea</taxon>
        <taxon>Planorbidae</taxon>
        <taxon>Biomphalaria</taxon>
    </lineage>
</organism>
<dbReference type="SUPFAM" id="SSF50156">
    <property type="entry name" value="PDZ domain-like"/>
    <property type="match status" value="1"/>
</dbReference>
<dbReference type="InterPro" id="IPR001478">
    <property type="entry name" value="PDZ"/>
</dbReference>
<dbReference type="GO" id="GO:0007165">
    <property type="term" value="P:signal transduction"/>
    <property type="evidence" value="ECO:0007669"/>
    <property type="project" value="TreeGrafter"/>
</dbReference>
<dbReference type="PANTHER" id="PTHR32060">
    <property type="entry name" value="TAIL-SPECIFIC PROTEASE"/>
    <property type="match status" value="1"/>
</dbReference>
<feature type="domain" description="PDZ" evidence="1">
    <location>
        <begin position="89"/>
        <end position="162"/>
    </location>
</feature>
<accession>A0AAD8AN60</accession>
<dbReference type="Proteomes" id="UP001233172">
    <property type="component" value="Unassembled WGS sequence"/>
</dbReference>
<protein>
    <submittedName>
        <fullName evidence="2">PDZ domain-containing protein</fullName>
    </submittedName>
</protein>
<dbReference type="EMBL" id="JASAOG010000451">
    <property type="protein sequence ID" value="KAK0039372.1"/>
    <property type="molecule type" value="Genomic_DNA"/>
</dbReference>
<gene>
    <name evidence="2" type="ORF">Bpfe_031205</name>
</gene>
<reference evidence="2" key="1">
    <citation type="journal article" date="2023" name="PLoS Negl. Trop. Dis.">
        <title>A genome sequence for Biomphalaria pfeifferi, the major vector snail for the human-infecting parasite Schistosoma mansoni.</title>
        <authorList>
            <person name="Bu L."/>
            <person name="Lu L."/>
            <person name="Laidemitt M.R."/>
            <person name="Zhang S.M."/>
            <person name="Mutuku M."/>
            <person name="Mkoji G."/>
            <person name="Steinauer M."/>
            <person name="Loker E.S."/>
        </authorList>
    </citation>
    <scope>NUCLEOTIDE SEQUENCE</scope>
    <source>
        <strain evidence="2">KasaAsao</strain>
    </source>
</reference>